<protein>
    <recommendedName>
        <fullName evidence="3">Phosphodiesterase</fullName>
    </recommendedName>
</protein>
<dbReference type="Gene3D" id="3.20.20.190">
    <property type="entry name" value="Phosphatidylinositol (PI) phosphodiesterase"/>
    <property type="match status" value="1"/>
</dbReference>
<dbReference type="AlphaFoldDB" id="A0ABD7QBD9"/>
<name>A0ABD7QBD9_HAFAL</name>
<dbReference type="InterPro" id="IPR017946">
    <property type="entry name" value="PLC-like_Pdiesterase_TIM-brl"/>
</dbReference>
<evidence type="ECO:0008006" key="3">
    <source>
        <dbReference type="Google" id="ProtNLM"/>
    </source>
</evidence>
<reference evidence="1 2" key="1">
    <citation type="submission" date="2019-02" db="EMBL/GenBank/DDBJ databases">
        <title>Comparative genomic analysis of the Hafnia genus genomes.</title>
        <authorList>
            <person name="Zhiqiu Y."/>
            <person name="Chao Y."/>
            <person name="Yuhui D."/>
            <person name="Di H."/>
            <person name="Bin L."/>
        </authorList>
    </citation>
    <scope>NUCLEOTIDE SEQUENCE [LARGE SCALE GENOMIC DNA]</scope>
    <source>
        <strain evidence="1 2">PCM_1210</strain>
    </source>
</reference>
<evidence type="ECO:0000313" key="2">
    <source>
        <dbReference type="Proteomes" id="UP000291600"/>
    </source>
</evidence>
<evidence type="ECO:0000313" key="1">
    <source>
        <dbReference type="EMBL" id="TBL69144.1"/>
    </source>
</evidence>
<dbReference type="EMBL" id="SITJ01000055">
    <property type="protein sequence ID" value="TBL69144.1"/>
    <property type="molecule type" value="Genomic_DNA"/>
</dbReference>
<organism evidence="1 2">
    <name type="scientific">Hafnia alvei</name>
    <dbReference type="NCBI Taxonomy" id="569"/>
    <lineage>
        <taxon>Bacteria</taxon>
        <taxon>Pseudomonadati</taxon>
        <taxon>Pseudomonadota</taxon>
        <taxon>Gammaproteobacteria</taxon>
        <taxon>Enterobacterales</taxon>
        <taxon>Hafniaceae</taxon>
        <taxon>Hafnia</taxon>
    </lineage>
</organism>
<dbReference type="RefSeq" id="WP_130970555.1">
    <property type="nucleotide sequence ID" value="NZ_SITJ01000055.1"/>
</dbReference>
<comment type="caution">
    <text evidence="1">The sequence shown here is derived from an EMBL/GenBank/DDBJ whole genome shotgun (WGS) entry which is preliminary data.</text>
</comment>
<dbReference type="Proteomes" id="UP000291600">
    <property type="component" value="Unassembled WGS sequence"/>
</dbReference>
<sequence length="212" mass="24175">MQILAHRGVWIEPQERNSKEALHRALQQGWGLETDIRDFDGELVISHDIPLHCGYLLRDFLEDYIQIGSSSMLAFNIKADGLAGPLQALLNEFSVKRYFCFDMSVPDMLSYLQLGLIVACRISEYEVEGLLTDMADVIWVDGFSSHQVSLARLARWLDAGKAVCIVSPELHQQPFEPVWKILHSLSTRKIHNKSLMLCTDYPKKAQEMFGEH</sequence>
<dbReference type="SUPFAM" id="SSF51695">
    <property type="entry name" value="PLC-like phosphodiesterases"/>
    <property type="match status" value="1"/>
</dbReference>
<accession>A0ABD7QBD9</accession>
<proteinExistence type="predicted"/>
<gene>
    <name evidence="1" type="ORF">EYY96_05390</name>
</gene>